<sequence>MIISPPFLFAAHPQQNDAMTTADAGNTVVPDGDVCTSGMLECEPGNGAYPVSHNLGWHGGPHLRAPAEGGHPLPVRAIADGKVVYMRKTDTTHKPTLQYRNVRTDDGCVVIRHDTEIGEGENAKITYYSVYLHMQQVMPTLAVGKKVYRKDVVGTPGQIYGQYPQIHFEIVCDEANLKKMIGRAPGPLGNTPARTDAVYGDIWFFIPRGAKLFASEPHPFRDDDSAPAIATLYPQPSLVPAGTSCDLVVRMHYGKDCTLTTYRQNVDLSWSVCGAMPAERDAEYDLYKRAMALHGRFTDSSIAAIAAGMPVASPSAIFEVLRFGRCMGDGIPYGARLNHWRKVKTPDGDGWINLSKAGVRVYSDADFPEWAGWSFIGDDPTPDSLCDSPTIKRWLDVNHAGHVSHADAVSALGTDAIRERMARAVCRFPSEWSRDGLAARYGWLKSPHEALANPLSDADFNKLMDHARDLAFWEDISDPDLPHANELWHLPPTAFIRNMKSCNWLSVEELAQCLPRRSLTGQISWNDAYQRAIVHYKSVNMLRRKYLGDSMPRLLHFLAQTYIETGVLSLMNEGGAGHGKPYGPFYGRGYLQLTWPSNYEEYGVFRHLPNIVGLTYSDARITATSTHEWSNGATPRRWFPRFDPVTIASNPTDAAESSGMFWVSKHFRGKTNINRAADLGVVPSVVGFISWLINGGASGYANRQQFAALLRRVLMDDTSPLHEETITYPPLVPSGHPTLCQTFPPATVPATSSIQVSYVPQIP</sequence>
<dbReference type="AlphaFoldDB" id="A0A4Y8N4L7"/>
<name>A0A4Y8N4L7_9BURK</name>
<organism evidence="1 2">
    <name type="scientific">Paraburkholderia dipogonis</name>
    <dbReference type="NCBI Taxonomy" id="1211383"/>
    <lineage>
        <taxon>Bacteria</taxon>
        <taxon>Pseudomonadati</taxon>
        <taxon>Pseudomonadota</taxon>
        <taxon>Betaproteobacteria</taxon>
        <taxon>Burkholderiales</taxon>
        <taxon>Burkholderiaceae</taxon>
        <taxon>Paraburkholderia</taxon>
    </lineage>
</organism>
<protein>
    <submittedName>
        <fullName evidence="1">M23 family metallopeptidase</fullName>
    </submittedName>
</protein>
<evidence type="ECO:0000313" key="2">
    <source>
        <dbReference type="Proteomes" id="UP000297385"/>
    </source>
</evidence>
<dbReference type="CDD" id="cd12797">
    <property type="entry name" value="M23_peptidase"/>
    <property type="match status" value="1"/>
</dbReference>
<accession>A0A4Y8N4L7</accession>
<dbReference type="SUPFAM" id="SSF51261">
    <property type="entry name" value="Duplicated hybrid motif"/>
    <property type="match status" value="1"/>
</dbReference>
<dbReference type="EMBL" id="SNVI01000001">
    <property type="protein sequence ID" value="TFE44625.1"/>
    <property type="molecule type" value="Genomic_DNA"/>
</dbReference>
<gene>
    <name evidence="1" type="ORF">E2553_06065</name>
</gene>
<dbReference type="InterPro" id="IPR011055">
    <property type="entry name" value="Dup_hybrid_motif"/>
</dbReference>
<dbReference type="RefSeq" id="WP_134456435.1">
    <property type="nucleotide sequence ID" value="NZ_JBHMFL010000130.1"/>
</dbReference>
<dbReference type="Proteomes" id="UP000297385">
    <property type="component" value="Unassembled WGS sequence"/>
</dbReference>
<dbReference type="Gene3D" id="1.10.530.10">
    <property type="match status" value="1"/>
</dbReference>
<dbReference type="SUPFAM" id="SSF53955">
    <property type="entry name" value="Lysozyme-like"/>
    <property type="match status" value="1"/>
</dbReference>
<dbReference type="InterPro" id="IPR023346">
    <property type="entry name" value="Lysozyme-like_dom_sf"/>
</dbReference>
<evidence type="ECO:0000313" key="1">
    <source>
        <dbReference type="EMBL" id="TFE44625.1"/>
    </source>
</evidence>
<comment type="caution">
    <text evidence="1">The sequence shown here is derived from an EMBL/GenBank/DDBJ whole genome shotgun (WGS) entry which is preliminary data.</text>
</comment>
<dbReference type="Gene3D" id="2.70.70.10">
    <property type="entry name" value="Glucose Permease (Domain IIA)"/>
    <property type="match status" value="1"/>
</dbReference>
<proteinExistence type="predicted"/>
<reference evidence="1 2" key="1">
    <citation type="submission" date="2019-03" db="EMBL/GenBank/DDBJ databases">
        <title>Complete Genome Sequence of Paraburkholderia dipogonis ICMP 19430T, a Nitrogen-fixing Symbiont of the South African Invasive Legume Dipogon lignosus in New Zealand.</title>
        <authorList>
            <person name="De Meyer S.E."/>
        </authorList>
    </citation>
    <scope>NUCLEOTIDE SEQUENCE [LARGE SCALE GENOMIC DNA]</scope>
    <source>
        <strain evidence="1 2">ICMP 19430</strain>
    </source>
</reference>